<keyword evidence="1" id="KW-0812">Transmembrane</keyword>
<feature type="transmembrane region" description="Helical" evidence="1">
    <location>
        <begin position="136"/>
        <end position="156"/>
    </location>
</feature>
<feature type="transmembrane region" description="Helical" evidence="1">
    <location>
        <begin position="324"/>
        <end position="344"/>
    </location>
</feature>
<dbReference type="Proteomes" id="UP001210231">
    <property type="component" value="Unassembled WGS sequence"/>
</dbReference>
<feature type="transmembrane region" description="Helical" evidence="1">
    <location>
        <begin position="178"/>
        <end position="196"/>
    </location>
</feature>
<evidence type="ECO:0000313" key="2">
    <source>
        <dbReference type="EMBL" id="MDA3613239.1"/>
    </source>
</evidence>
<feature type="transmembrane region" description="Helical" evidence="1">
    <location>
        <begin position="12"/>
        <end position="32"/>
    </location>
</feature>
<keyword evidence="1" id="KW-1133">Transmembrane helix</keyword>
<proteinExistence type="predicted"/>
<accession>A0ABT4UEH1</accession>
<protein>
    <submittedName>
        <fullName evidence="2">Uncharacterized protein</fullName>
    </submittedName>
</protein>
<keyword evidence="3" id="KW-1185">Reference proteome</keyword>
<organism evidence="2 3">
    <name type="scientific">Polluticaenibacter yanchengensis</name>
    <dbReference type="NCBI Taxonomy" id="3014562"/>
    <lineage>
        <taxon>Bacteria</taxon>
        <taxon>Pseudomonadati</taxon>
        <taxon>Bacteroidota</taxon>
        <taxon>Chitinophagia</taxon>
        <taxon>Chitinophagales</taxon>
        <taxon>Chitinophagaceae</taxon>
        <taxon>Polluticaenibacter</taxon>
    </lineage>
</organism>
<evidence type="ECO:0000313" key="3">
    <source>
        <dbReference type="Proteomes" id="UP001210231"/>
    </source>
</evidence>
<reference evidence="2 3" key="1">
    <citation type="submission" date="2022-12" db="EMBL/GenBank/DDBJ databases">
        <title>Chitinophagaceae gen. sp. nov., a new member of the family Chitinophagaceae, isolated from soil in a chemical factory.</title>
        <authorList>
            <person name="Ke Z."/>
        </authorList>
    </citation>
    <scope>NUCLEOTIDE SEQUENCE [LARGE SCALE GENOMIC DNA]</scope>
    <source>
        <strain evidence="2 3">LY-5</strain>
    </source>
</reference>
<feature type="transmembrane region" description="Helical" evidence="1">
    <location>
        <begin position="208"/>
        <end position="225"/>
    </location>
</feature>
<feature type="transmembrane region" description="Helical" evidence="1">
    <location>
        <begin position="271"/>
        <end position="289"/>
    </location>
</feature>
<evidence type="ECO:0000256" key="1">
    <source>
        <dbReference type="SAM" id="Phobius"/>
    </source>
</evidence>
<feature type="transmembrane region" description="Helical" evidence="1">
    <location>
        <begin position="83"/>
        <end position="115"/>
    </location>
</feature>
<dbReference type="RefSeq" id="WP_407029572.1">
    <property type="nucleotide sequence ID" value="NZ_JAQGEF010000001.1"/>
</dbReference>
<sequence>MENKQPWLYKSWMEWLFIIAPPFFCLLLIMVFPALFQNNNSMPAYWWVVLILLIDVGHVYSTLYRTYLNPQAWHKYRQPMQWIPVLSLLLFIVIHSLSSIAFWMVLAYLAVFHFIRQQYGIFQLYSRKEQHTKITGTIDIITIYAATLYPVLYWHFSGNRNFTWFVEGDFLLVNAPKILPFFTGIYITILVTYIVKEFKQKAFNLPKNMVMAGTVLSWYLGIVYFNGDMAFTLFNVVSHGIPYMALVWIYIQKENTDNNPYKNSNFYKLLFGQYGILIFVLSLMLFAYIEEGFWDGIVWKEHGSVFGAFRQLDRYIQSHSWMNILIPLLALPQITHYIIDGFIWRKNSKH</sequence>
<name>A0ABT4UEH1_9BACT</name>
<comment type="caution">
    <text evidence="2">The sequence shown here is derived from an EMBL/GenBank/DDBJ whole genome shotgun (WGS) entry which is preliminary data.</text>
</comment>
<keyword evidence="1" id="KW-0472">Membrane</keyword>
<gene>
    <name evidence="2" type="ORF">O3P16_00340</name>
</gene>
<feature type="transmembrane region" description="Helical" evidence="1">
    <location>
        <begin position="231"/>
        <end position="251"/>
    </location>
</feature>
<dbReference type="EMBL" id="JAQGEF010000001">
    <property type="protein sequence ID" value="MDA3613239.1"/>
    <property type="molecule type" value="Genomic_DNA"/>
</dbReference>
<feature type="transmembrane region" description="Helical" evidence="1">
    <location>
        <begin position="44"/>
        <end position="63"/>
    </location>
</feature>